<dbReference type="InterPro" id="IPR003960">
    <property type="entry name" value="ATPase_AAA_CS"/>
</dbReference>
<evidence type="ECO:0000256" key="1">
    <source>
        <dbReference type="ARBA" id="ARBA00004496"/>
    </source>
</evidence>
<dbReference type="GO" id="GO:0043335">
    <property type="term" value="P:protein unfolding"/>
    <property type="evidence" value="ECO:0007669"/>
    <property type="project" value="UniProtKB-UniRule"/>
</dbReference>
<dbReference type="GO" id="GO:0005737">
    <property type="term" value="C:cytoplasm"/>
    <property type="evidence" value="ECO:0007669"/>
    <property type="project" value="UniProtKB-SubCell"/>
</dbReference>
<dbReference type="OrthoDB" id="77269at2157"/>
<evidence type="ECO:0000256" key="3">
    <source>
        <dbReference type="ARBA" id="ARBA00022490"/>
    </source>
</evidence>
<dbReference type="FunFam" id="3.40.50.300:FF:000033">
    <property type="entry name" value="26S protease regulatory subunit 6B"/>
    <property type="match status" value="1"/>
</dbReference>
<dbReference type="GO" id="GO:0016887">
    <property type="term" value="F:ATP hydrolysis activity"/>
    <property type="evidence" value="ECO:0007669"/>
    <property type="project" value="UniProtKB-UniRule"/>
</dbReference>
<evidence type="ECO:0000256" key="9">
    <source>
        <dbReference type="HAMAP-Rule" id="MF_00553"/>
    </source>
</evidence>
<feature type="binding site" evidence="9">
    <location>
        <begin position="184"/>
        <end position="189"/>
    </location>
    <ligand>
        <name>ATP</name>
        <dbReference type="ChEBI" id="CHEBI:30616"/>
    </ligand>
</feature>
<protein>
    <recommendedName>
        <fullName evidence="9">Proteasome-activating nucleotidase</fullName>
        <shortName evidence="9">PAN</shortName>
    </recommendedName>
    <alternativeName>
        <fullName evidence="9">Proteasomal ATPase</fullName>
    </alternativeName>
    <alternativeName>
        <fullName evidence="9">Proteasome regulatory ATPase</fullName>
    </alternativeName>
    <alternativeName>
        <fullName evidence="9">Proteasome regulatory particle</fullName>
    </alternativeName>
</protein>
<dbReference type="RefSeq" id="WP_048113298.1">
    <property type="nucleotide sequence ID" value="NZ_CP010070.1"/>
</dbReference>
<dbReference type="PANTHER" id="PTHR23073">
    <property type="entry name" value="26S PROTEASOME REGULATORY SUBUNIT"/>
    <property type="match status" value="1"/>
</dbReference>
<keyword evidence="7 9" id="KW-0175">Coiled coil</keyword>
<dbReference type="PROSITE" id="PS00674">
    <property type="entry name" value="AAA"/>
    <property type="match status" value="1"/>
</dbReference>
<keyword evidence="13" id="KW-1185">Reference proteome</keyword>
<dbReference type="NCBIfam" id="NF003069">
    <property type="entry name" value="PRK03992.1"/>
    <property type="match status" value="1"/>
</dbReference>
<feature type="binding site" evidence="9">
    <location>
        <position position="323"/>
    </location>
    <ligand>
        <name>ATP</name>
        <dbReference type="ChEBI" id="CHEBI:30616"/>
    </ligand>
</feature>
<comment type="subcellular location">
    <subcellularLocation>
        <location evidence="1 9">Cytoplasm</location>
    </subcellularLocation>
</comment>
<evidence type="ECO:0000256" key="4">
    <source>
        <dbReference type="ARBA" id="ARBA00022741"/>
    </source>
</evidence>
<dbReference type="GO" id="GO:0010498">
    <property type="term" value="P:proteasomal protein catabolic process"/>
    <property type="evidence" value="ECO:0007669"/>
    <property type="project" value="UniProtKB-UniRule"/>
</dbReference>
<dbReference type="Gene3D" id="1.10.8.60">
    <property type="match status" value="1"/>
</dbReference>
<sequence length="398" mass="44004">MEDTLEELKAKIITLEERNIRLMEDLQTAENDKRYSEGELFRLQKDHSRIRAELERLKSPPLIIGSLRDVLPDNRVVVKSSTGPDFVVSVSEYIPPEDLVAGARVTLNKQTLAVMNVLPLPLDPVVTGAEIVEKPDISYEDIGGLAKQMLELREAVEDPLLRPELYAKVGIEPPKGVLLVGPPGTGKTLMAKAVANATNATFIRFVGSELVQKYIGEGARLVRELFELAREKAPSIIFIDELDSVGAKRMDVATSGDREVQRTLMQLLAELDGFTPTSDVKIIGATNRPDILDDALLRPGRFDRIIEIGLPDVEGRTQIFKIHMSHMSIDKAINPRKLAEVTDTASGAEIKSICTEAGMLAIRDGRDTVTERDFFQAKEKVMEAGRNKIKSAPTHMFG</sequence>
<evidence type="ECO:0000256" key="5">
    <source>
        <dbReference type="ARBA" id="ARBA00022840"/>
    </source>
</evidence>
<evidence type="ECO:0000256" key="8">
    <source>
        <dbReference type="ARBA" id="ARBA00023186"/>
    </source>
</evidence>
<evidence type="ECO:0000256" key="7">
    <source>
        <dbReference type="ARBA" id="ARBA00023054"/>
    </source>
</evidence>
<proteinExistence type="inferred from homology"/>
<dbReference type="HOGENOM" id="CLU_000688_2_0_2"/>
<comment type="similarity">
    <text evidence="2 9 10">Belongs to the AAA ATPase family.</text>
</comment>
<keyword evidence="6 9" id="KW-0647">Proteasome</keyword>
<dbReference type="Gene3D" id="2.40.50.140">
    <property type="entry name" value="Nucleic acid-binding proteins"/>
    <property type="match status" value="1"/>
</dbReference>
<dbReference type="InterPro" id="IPR003959">
    <property type="entry name" value="ATPase_AAA_core"/>
</dbReference>
<dbReference type="GO" id="GO:0022623">
    <property type="term" value="C:proteasome-activating nucleotidase complex"/>
    <property type="evidence" value="ECO:0007669"/>
    <property type="project" value="UniProtKB-UniRule"/>
</dbReference>
<evidence type="ECO:0000256" key="10">
    <source>
        <dbReference type="RuleBase" id="RU003651"/>
    </source>
</evidence>
<dbReference type="AlphaFoldDB" id="A0A0A7LDE8"/>
<evidence type="ECO:0000313" key="13">
    <source>
        <dbReference type="Proteomes" id="UP000030787"/>
    </source>
</evidence>
<dbReference type="Proteomes" id="UP000030787">
    <property type="component" value="Chromosome"/>
</dbReference>
<dbReference type="Gene3D" id="3.40.50.300">
    <property type="entry name" value="P-loop containing nucleotide triphosphate hydrolases"/>
    <property type="match status" value="1"/>
</dbReference>
<dbReference type="STRING" id="1577791.Mpt1_c13230"/>
<keyword evidence="5 9" id="KW-0067">ATP-binding</keyword>
<name>A0A0A7LDE8_9ARCH</name>
<dbReference type="Pfam" id="PF17862">
    <property type="entry name" value="AAA_lid_3"/>
    <property type="match status" value="1"/>
</dbReference>
<evidence type="ECO:0000256" key="6">
    <source>
        <dbReference type="ARBA" id="ARBA00022942"/>
    </source>
</evidence>
<feature type="coiled-coil region" evidence="9">
    <location>
        <begin position="5"/>
        <end position="32"/>
    </location>
</feature>
<reference evidence="12 13" key="1">
    <citation type="journal article" date="2014" name="Appl. Environ. Microbiol.">
        <title>Comparative Genome Analysis of 'Candidatus Methanoplasma termitum' Indicates a New Mode of Energy Metabolism in the Seventh Order of Methanogens.</title>
        <authorList>
            <person name="Lang K."/>
            <person name="Schuldes J."/>
            <person name="Klingl A."/>
            <person name="Poehlein A."/>
            <person name="Daniel R."/>
            <person name="Brune A."/>
        </authorList>
    </citation>
    <scope>NUCLEOTIDE SEQUENCE [LARGE SCALE GENOMIC DNA]</scope>
    <source>
        <strain evidence="13">Mpt1</strain>
    </source>
</reference>
<dbReference type="InterPro" id="IPR023501">
    <property type="entry name" value="Nucleotidase_PAN"/>
</dbReference>
<evidence type="ECO:0000259" key="11">
    <source>
        <dbReference type="SMART" id="SM00382"/>
    </source>
</evidence>
<gene>
    <name evidence="9 12" type="primary">pan</name>
    <name evidence="12" type="ORF">Mpt1_c13230</name>
</gene>
<dbReference type="GeneID" id="24818983"/>
<comment type="function">
    <text evidence="9">ATPase which is responsible for recognizing, binding, unfolding and translocation of substrate proteins into the archaeal 20S proteasome core particle. Is essential for opening the gate of the 20S proteasome via an interaction with its C-terminus, thereby allowing substrate entry and access to the site of proteolysis. Thus, the C-termini of the proteasomal ATPase function like a 'key in a lock' to induce gate opening and therefore regulate proteolysis. Unfolding activity requires energy from ATP hydrolysis, whereas ATP binding alone promotes ATPase-20S proteasome association which triggers gate opening, and supports translocation of unfolded substrates.</text>
</comment>
<dbReference type="InterPro" id="IPR032501">
    <property type="entry name" value="Prot_ATP_ID_OB_2nd"/>
</dbReference>
<dbReference type="InterPro" id="IPR012340">
    <property type="entry name" value="NA-bd_OB-fold"/>
</dbReference>
<keyword evidence="8 9" id="KW-0143">Chaperone</keyword>
<dbReference type="HAMAP" id="MF_00553">
    <property type="entry name" value="PAN"/>
    <property type="match status" value="1"/>
</dbReference>
<dbReference type="InterPro" id="IPR027417">
    <property type="entry name" value="P-loop_NTPase"/>
</dbReference>
<keyword evidence="4 9" id="KW-0547">Nucleotide-binding</keyword>
<dbReference type="NCBIfam" id="TIGR01242">
    <property type="entry name" value="proteasome-activating nucleotidase"/>
    <property type="match status" value="1"/>
</dbReference>
<dbReference type="InterPro" id="IPR050221">
    <property type="entry name" value="26S_Proteasome_ATPase"/>
</dbReference>
<dbReference type="InterPro" id="IPR041569">
    <property type="entry name" value="AAA_lid_3"/>
</dbReference>
<dbReference type="EMBL" id="CP010070">
    <property type="protein sequence ID" value="AIZ57185.1"/>
    <property type="molecule type" value="Genomic_DNA"/>
</dbReference>
<accession>A0A0A7LDE8</accession>
<organism evidence="12 13">
    <name type="scientific">Candidatus Methanoplasma termitum</name>
    <dbReference type="NCBI Taxonomy" id="1577791"/>
    <lineage>
        <taxon>Archaea</taxon>
        <taxon>Methanobacteriati</taxon>
        <taxon>Thermoplasmatota</taxon>
        <taxon>Thermoplasmata</taxon>
        <taxon>Methanomassiliicoccales</taxon>
        <taxon>Methanomassiliicoccaceae</taxon>
        <taxon>Candidatus Methanoplasma</taxon>
    </lineage>
</organism>
<dbReference type="Pfam" id="PF16450">
    <property type="entry name" value="Prot_ATP_ID_OB_C"/>
    <property type="match status" value="1"/>
</dbReference>
<keyword evidence="3 9" id="KW-0963">Cytoplasm</keyword>
<dbReference type="SMART" id="SM00382">
    <property type="entry name" value="AAA"/>
    <property type="match status" value="1"/>
</dbReference>
<evidence type="ECO:0000313" key="12">
    <source>
        <dbReference type="EMBL" id="AIZ57185.1"/>
    </source>
</evidence>
<comment type="domain">
    <text evidence="9">Consists of three main regions, an N-terminal coiled-coil domain that may assist in substrate recognition, an interdomain involved in PAN hexamerization, and a C-terminal ATPase domain of the AAA type.</text>
</comment>
<dbReference type="KEGG" id="mear:Mpt1_c13230"/>
<evidence type="ECO:0000256" key="2">
    <source>
        <dbReference type="ARBA" id="ARBA00006914"/>
    </source>
</evidence>
<comment type="subunit">
    <text evidence="9">Homohexamer. The hexameric complex has a two-ring architecture resembling a top hat that caps the 20S proteasome core at one or both ends. Upon ATP-binding, the C-terminus of PAN interacts with the alpha-rings of the proteasome core by binding to the intersubunit pockets.</text>
</comment>
<dbReference type="GO" id="GO:0005524">
    <property type="term" value="F:ATP binding"/>
    <property type="evidence" value="ECO:0007669"/>
    <property type="project" value="UniProtKB-UniRule"/>
</dbReference>
<dbReference type="Pfam" id="PF00004">
    <property type="entry name" value="AAA"/>
    <property type="match status" value="1"/>
</dbReference>
<dbReference type="SUPFAM" id="SSF52540">
    <property type="entry name" value="P-loop containing nucleoside triphosphate hydrolases"/>
    <property type="match status" value="1"/>
</dbReference>
<dbReference type="InterPro" id="IPR003593">
    <property type="entry name" value="AAA+_ATPase"/>
</dbReference>
<feature type="domain" description="AAA+ ATPase" evidence="11">
    <location>
        <begin position="173"/>
        <end position="312"/>
    </location>
</feature>